<evidence type="ECO:0000313" key="2">
    <source>
        <dbReference type="Proteomes" id="UP001054945"/>
    </source>
</evidence>
<sequence>MIWMAMLLKITGGHAAKDDLDG</sequence>
<dbReference type="EMBL" id="BPLR01020492">
    <property type="protein sequence ID" value="GIX79425.1"/>
    <property type="molecule type" value="Genomic_DNA"/>
</dbReference>
<protein>
    <submittedName>
        <fullName evidence="1">Uncharacterized protein</fullName>
    </submittedName>
</protein>
<name>A0AAV4N576_CAEEX</name>
<dbReference type="AlphaFoldDB" id="A0AAV4N576"/>
<accession>A0AAV4N576</accession>
<reference evidence="1 2" key="1">
    <citation type="submission" date="2021-06" db="EMBL/GenBank/DDBJ databases">
        <title>Caerostris extrusa draft genome.</title>
        <authorList>
            <person name="Kono N."/>
            <person name="Arakawa K."/>
        </authorList>
    </citation>
    <scope>NUCLEOTIDE SEQUENCE [LARGE SCALE GENOMIC DNA]</scope>
</reference>
<keyword evidence="2" id="KW-1185">Reference proteome</keyword>
<comment type="caution">
    <text evidence="1">The sequence shown here is derived from an EMBL/GenBank/DDBJ whole genome shotgun (WGS) entry which is preliminary data.</text>
</comment>
<dbReference type="Proteomes" id="UP001054945">
    <property type="component" value="Unassembled WGS sequence"/>
</dbReference>
<organism evidence="1 2">
    <name type="scientific">Caerostris extrusa</name>
    <name type="common">Bark spider</name>
    <name type="synonym">Caerostris bankana</name>
    <dbReference type="NCBI Taxonomy" id="172846"/>
    <lineage>
        <taxon>Eukaryota</taxon>
        <taxon>Metazoa</taxon>
        <taxon>Ecdysozoa</taxon>
        <taxon>Arthropoda</taxon>
        <taxon>Chelicerata</taxon>
        <taxon>Arachnida</taxon>
        <taxon>Araneae</taxon>
        <taxon>Araneomorphae</taxon>
        <taxon>Entelegynae</taxon>
        <taxon>Araneoidea</taxon>
        <taxon>Araneidae</taxon>
        <taxon>Caerostris</taxon>
    </lineage>
</organism>
<gene>
    <name evidence="1" type="ORF">CEXT_442181</name>
</gene>
<proteinExistence type="predicted"/>
<feature type="non-terminal residue" evidence="1">
    <location>
        <position position="22"/>
    </location>
</feature>
<evidence type="ECO:0000313" key="1">
    <source>
        <dbReference type="EMBL" id="GIX79425.1"/>
    </source>
</evidence>